<evidence type="ECO:0000256" key="10">
    <source>
        <dbReference type="SAM" id="MobiDB-lite"/>
    </source>
</evidence>
<dbReference type="GO" id="GO:0005829">
    <property type="term" value="C:cytosol"/>
    <property type="evidence" value="ECO:0007669"/>
    <property type="project" value="TreeGrafter"/>
</dbReference>
<sequence length="470" mass="51624">MVDARFRVDFADGGKGASTSVADPPGFATLKELGDGEGGEPARTSAAAGKGAVAGPAKKRGHQLTPAMRVQKAYAFAGGQLQSILMMGFMMWMSGNGVQIFSIMITFGGIFNPAKAILTSGKTFERFGGADGAVEAAAAAWREKVLEFKKLYVTLQNDGSEDDLSYIKLINYGEKVLTNNMRAYLPQRIVQFLTATHPTKHTIYLCRHGESEYNTTGRLGGNSPITERGWVFAEILAKFAARHISNLRDVDGLDGAAGWEERAEGDPDGASIAARLWTSSMLRTIQTASLIPHPTLTPPNGAPWESMAPRIYRNIDEIFAGDCEGLTPEEVAATHPQASYLRKMDKIGYRYPRGESYFDLISRLEPCIQEMESYNEPLLIVSHQAILRCIFAYLTGVDREKAPGMETQIQQNVVYQIDLDASSEQHVTGDEKRLPAFVTVHDFRDEVERTMRERRGGGSREEDDKVAGVL</sequence>
<evidence type="ECO:0000256" key="6">
    <source>
        <dbReference type="ARBA" id="ARBA00022824"/>
    </source>
</evidence>
<evidence type="ECO:0000256" key="5">
    <source>
        <dbReference type="ARBA" id="ARBA00022741"/>
    </source>
</evidence>
<dbReference type="GO" id="GO:0006003">
    <property type="term" value="P:fructose 2,6-bisphosphate metabolic process"/>
    <property type="evidence" value="ECO:0007669"/>
    <property type="project" value="InterPro"/>
</dbReference>
<feature type="transmembrane region" description="Helical" evidence="11">
    <location>
        <begin position="73"/>
        <end position="92"/>
    </location>
</feature>
<protein>
    <recommendedName>
        <fullName evidence="3">ER membrane protein complex subunit 4</fullName>
    </recommendedName>
</protein>
<dbReference type="PANTHER" id="PTHR10606">
    <property type="entry name" value="6-PHOSPHOFRUCTO-2-KINASE/FRUCTOSE-2,6-BISPHOSPHATASE"/>
    <property type="match status" value="1"/>
</dbReference>
<dbReference type="InterPro" id="IPR029033">
    <property type="entry name" value="His_PPase_superfam"/>
</dbReference>
<dbReference type="GO" id="GO:0003873">
    <property type="term" value="F:6-phosphofructo-2-kinase activity"/>
    <property type="evidence" value="ECO:0007669"/>
    <property type="project" value="InterPro"/>
</dbReference>
<keyword evidence="5" id="KW-0547">Nucleotide-binding</keyword>
<dbReference type="PRINTS" id="PR00991">
    <property type="entry name" value="6PFRUCTKNASE"/>
</dbReference>
<evidence type="ECO:0000256" key="11">
    <source>
        <dbReference type="SAM" id="Phobius"/>
    </source>
</evidence>
<dbReference type="InterPro" id="IPR001345">
    <property type="entry name" value="PG/BPGM_mutase_AS"/>
</dbReference>
<keyword evidence="8 11" id="KW-1133">Transmembrane helix</keyword>
<dbReference type="SMART" id="SM00855">
    <property type="entry name" value="PGAM"/>
    <property type="match status" value="1"/>
</dbReference>
<evidence type="ECO:0000256" key="3">
    <source>
        <dbReference type="ARBA" id="ARBA00020820"/>
    </source>
</evidence>
<accession>A0A7R9TN41</accession>
<evidence type="ECO:0000256" key="7">
    <source>
        <dbReference type="ARBA" id="ARBA00022840"/>
    </source>
</evidence>
<feature type="region of interest" description="Disordered" evidence="10">
    <location>
        <begin position="449"/>
        <end position="470"/>
    </location>
</feature>
<name>A0A7R9TN41_MICPS</name>
<dbReference type="CDD" id="cd07067">
    <property type="entry name" value="HP_PGM_like"/>
    <property type="match status" value="1"/>
</dbReference>
<evidence type="ECO:0000256" key="8">
    <source>
        <dbReference type="ARBA" id="ARBA00022989"/>
    </source>
</evidence>
<dbReference type="SUPFAM" id="SSF53254">
    <property type="entry name" value="Phosphoglycerate mutase-like"/>
    <property type="match status" value="1"/>
</dbReference>
<evidence type="ECO:0000313" key="13">
    <source>
        <dbReference type="EMBL" id="CAD8240350.1"/>
    </source>
</evidence>
<organism evidence="13">
    <name type="scientific">Micromonas pusilla</name>
    <name type="common">Picoplanktonic green alga</name>
    <name type="synonym">Chromulina pusilla</name>
    <dbReference type="NCBI Taxonomy" id="38833"/>
    <lineage>
        <taxon>Eukaryota</taxon>
        <taxon>Viridiplantae</taxon>
        <taxon>Chlorophyta</taxon>
        <taxon>Mamiellophyceae</taxon>
        <taxon>Mamiellales</taxon>
        <taxon>Mamiellaceae</taxon>
        <taxon>Micromonas</taxon>
    </lineage>
</organism>
<keyword evidence="9 11" id="KW-0472">Membrane</keyword>
<comment type="similarity">
    <text evidence="2">Belongs to the EMC4 family.</text>
</comment>
<dbReference type="GO" id="GO:0005524">
    <property type="term" value="F:ATP binding"/>
    <property type="evidence" value="ECO:0007669"/>
    <property type="project" value="UniProtKB-KW"/>
</dbReference>
<feature type="domain" description="6-phosphofructo-2-kinase" evidence="12">
    <location>
        <begin position="135"/>
        <end position="199"/>
    </location>
</feature>
<dbReference type="PROSITE" id="PS00175">
    <property type="entry name" value="PG_MUTASE"/>
    <property type="match status" value="1"/>
</dbReference>
<feature type="region of interest" description="Disordered" evidence="10">
    <location>
        <begin position="34"/>
        <end position="60"/>
    </location>
</feature>
<dbReference type="InterPro" id="IPR003094">
    <property type="entry name" value="6Pfruct_kin"/>
</dbReference>
<keyword evidence="4 11" id="KW-0812">Transmembrane</keyword>
<keyword evidence="6" id="KW-0256">Endoplasmic reticulum</keyword>
<dbReference type="Gene3D" id="3.40.50.1240">
    <property type="entry name" value="Phosphoglycerate mutase-like"/>
    <property type="match status" value="1"/>
</dbReference>
<dbReference type="InterPro" id="IPR013079">
    <property type="entry name" value="6Phosfructo_kin"/>
</dbReference>
<evidence type="ECO:0000259" key="12">
    <source>
        <dbReference type="Pfam" id="PF01591"/>
    </source>
</evidence>
<feature type="compositionally biased region" description="Low complexity" evidence="10">
    <location>
        <begin position="46"/>
        <end position="56"/>
    </location>
</feature>
<comment type="subcellular location">
    <subcellularLocation>
        <location evidence="1">Endoplasmic reticulum membrane</location>
        <topology evidence="1">Multi-pass membrane protein</topology>
    </subcellularLocation>
</comment>
<gene>
    <name evidence="13" type="ORF">MPUS1402_LOCUS7193</name>
</gene>
<evidence type="ECO:0000256" key="2">
    <source>
        <dbReference type="ARBA" id="ARBA00007715"/>
    </source>
</evidence>
<dbReference type="InterPro" id="IPR009445">
    <property type="entry name" value="TMEM85/Emc4"/>
</dbReference>
<proteinExistence type="inferred from homology"/>
<dbReference type="GO" id="GO:0005789">
    <property type="term" value="C:endoplasmic reticulum membrane"/>
    <property type="evidence" value="ECO:0007669"/>
    <property type="project" value="UniProtKB-SubCell"/>
</dbReference>
<dbReference type="Gene3D" id="3.40.50.300">
    <property type="entry name" value="P-loop containing nucleotide triphosphate hydrolases"/>
    <property type="match status" value="1"/>
</dbReference>
<keyword evidence="7" id="KW-0067">ATP-binding</keyword>
<dbReference type="Pfam" id="PF06417">
    <property type="entry name" value="EMC4"/>
    <property type="match status" value="1"/>
</dbReference>
<dbReference type="Pfam" id="PF00300">
    <property type="entry name" value="His_Phos_1"/>
    <property type="match status" value="1"/>
</dbReference>
<dbReference type="InterPro" id="IPR027417">
    <property type="entry name" value="P-loop_NTPase"/>
</dbReference>
<dbReference type="PANTHER" id="PTHR10606:SF44">
    <property type="entry name" value="6-PHOSPHOFRUCTO 2-KINASE_FRUCTOSE 2,6-BISPHOSPHATASE LONG FORM"/>
    <property type="match status" value="1"/>
</dbReference>
<reference evidence="13" key="1">
    <citation type="submission" date="2021-01" db="EMBL/GenBank/DDBJ databases">
        <authorList>
            <person name="Corre E."/>
            <person name="Pelletier E."/>
            <person name="Niang G."/>
            <person name="Scheremetjew M."/>
            <person name="Finn R."/>
            <person name="Kale V."/>
            <person name="Holt S."/>
            <person name="Cochrane G."/>
            <person name="Meng A."/>
            <person name="Brown T."/>
            <person name="Cohen L."/>
        </authorList>
    </citation>
    <scope>NUCLEOTIDE SEQUENCE</scope>
    <source>
        <strain evidence="13">RCC1614</strain>
    </source>
</reference>
<dbReference type="EMBL" id="HBDY01009618">
    <property type="protein sequence ID" value="CAD8240350.1"/>
    <property type="molecule type" value="Transcribed_RNA"/>
</dbReference>
<evidence type="ECO:0000256" key="1">
    <source>
        <dbReference type="ARBA" id="ARBA00004477"/>
    </source>
</evidence>
<dbReference type="GO" id="GO:0006000">
    <property type="term" value="P:fructose metabolic process"/>
    <property type="evidence" value="ECO:0007669"/>
    <property type="project" value="InterPro"/>
</dbReference>
<evidence type="ECO:0000256" key="9">
    <source>
        <dbReference type="ARBA" id="ARBA00023136"/>
    </source>
</evidence>
<dbReference type="AlphaFoldDB" id="A0A7R9TN41"/>
<evidence type="ECO:0000256" key="4">
    <source>
        <dbReference type="ARBA" id="ARBA00022692"/>
    </source>
</evidence>
<dbReference type="GO" id="GO:0004331">
    <property type="term" value="F:fructose-2,6-bisphosphate 2-phosphatase activity"/>
    <property type="evidence" value="ECO:0007669"/>
    <property type="project" value="TreeGrafter"/>
</dbReference>
<dbReference type="InterPro" id="IPR013078">
    <property type="entry name" value="His_Pase_superF_clade-1"/>
</dbReference>
<dbReference type="Pfam" id="PF01591">
    <property type="entry name" value="6PF2K"/>
    <property type="match status" value="1"/>
</dbReference>